<dbReference type="RefSeq" id="XP_014481183.1">
    <property type="nucleotide sequence ID" value="XM_014625697.1"/>
</dbReference>
<dbReference type="Proteomes" id="UP000515204">
    <property type="component" value="Unplaced"/>
</dbReference>
<dbReference type="InterPro" id="IPR008979">
    <property type="entry name" value="Galactose-bd-like_sf"/>
</dbReference>
<dbReference type="SMART" id="SM01198">
    <property type="entry name" value="FBA"/>
    <property type="match status" value="1"/>
</dbReference>
<evidence type="ECO:0000313" key="5">
    <source>
        <dbReference type="RefSeq" id="XP_014481184.1"/>
    </source>
</evidence>
<dbReference type="KEGG" id="dqu:106747794"/>
<dbReference type="OrthoDB" id="1107553at2759"/>
<dbReference type="GO" id="GO:0031146">
    <property type="term" value="P:SCF-dependent proteasomal ubiquitin-dependent protein catabolic process"/>
    <property type="evidence" value="ECO:0007669"/>
    <property type="project" value="TreeGrafter"/>
</dbReference>
<dbReference type="PROSITE" id="PS51114">
    <property type="entry name" value="FBA"/>
    <property type="match status" value="1"/>
</dbReference>
<gene>
    <name evidence="4 5" type="primary">LOC106747794</name>
</gene>
<dbReference type="GO" id="GO:0019005">
    <property type="term" value="C:SCF ubiquitin ligase complex"/>
    <property type="evidence" value="ECO:0007669"/>
    <property type="project" value="TreeGrafter"/>
</dbReference>
<evidence type="ECO:0000313" key="3">
    <source>
        <dbReference type="Proteomes" id="UP000515204"/>
    </source>
</evidence>
<dbReference type="InterPro" id="IPR039752">
    <property type="entry name" value="F-box_only"/>
</dbReference>
<evidence type="ECO:0000313" key="4">
    <source>
        <dbReference type="RefSeq" id="XP_014481183.1"/>
    </source>
</evidence>
<dbReference type="FunFam" id="2.60.120.260:FF:000012">
    <property type="entry name" value="F-box only protein 2"/>
    <property type="match status" value="1"/>
</dbReference>
<dbReference type="SUPFAM" id="SSF49785">
    <property type="entry name" value="Galactose-binding domain-like"/>
    <property type="match status" value="1"/>
</dbReference>
<dbReference type="Gene3D" id="1.20.1280.50">
    <property type="match status" value="1"/>
</dbReference>
<evidence type="ECO:0000259" key="2">
    <source>
        <dbReference type="PROSITE" id="PS51114"/>
    </source>
</evidence>
<dbReference type="AlphaFoldDB" id="A0A6P3XTG1"/>
<dbReference type="PROSITE" id="PS50181">
    <property type="entry name" value="FBOX"/>
    <property type="match status" value="1"/>
</dbReference>
<dbReference type="GO" id="GO:0006516">
    <property type="term" value="P:glycoprotein catabolic process"/>
    <property type="evidence" value="ECO:0007669"/>
    <property type="project" value="TreeGrafter"/>
</dbReference>
<accession>A0A6P3XTG1</accession>
<dbReference type="SUPFAM" id="SSF81383">
    <property type="entry name" value="F-box domain"/>
    <property type="match status" value="1"/>
</dbReference>
<proteinExistence type="predicted"/>
<dbReference type="InterPro" id="IPR036047">
    <property type="entry name" value="F-box-like_dom_sf"/>
</dbReference>
<dbReference type="SMART" id="SM00256">
    <property type="entry name" value="FBOX"/>
    <property type="match status" value="1"/>
</dbReference>
<dbReference type="GeneID" id="106747794"/>
<dbReference type="Pfam" id="PF04300">
    <property type="entry name" value="FBA"/>
    <property type="match status" value="1"/>
</dbReference>
<dbReference type="PANTHER" id="PTHR12125:SF5">
    <property type="entry name" value="F-BOX DOMAIN-CONTAINING PROTEIN"/>
    <property type="match status" value="1"/>
</dbReference>
<dbReference type="GO" id="GO:0036503">
    <property type="term" value="P:ERAD pathway"/>
    <property type="evidence" value="ECO:0007669"/>
    <property type="project" value="TreeGrafter"/>
</dbReference>
<name>A0A6P3XTG1_DINQU</name>
<dbReference type="InterPro" id="IPR001810">
    <property type="entry name" value="F-box_dom"/>
</dbReference>
<reference evidence="4 5" key="1">
    <citation type="submission" date="2025-04" db="UniProtKB">
        <authorList>
            <consortium name="RefSeq"/>
        </authorList>
    </citation>
    <scope>IDENTIFICATION</scope>
</reference>
<dbReference type="Gene3D" id="2.60.120.260">
    <property type="entry name" value="Galactose-binding domain-like"/>
    <property type="match status" value="1"/>
</dbReference>
<dbReference type="PANTHER" id="PTHR12125">
    <property type="entry name" value="F-BOX ONLY PROTEIN 6-LIKE PROTEIN"/>
    <property type="match status" value="1"/>
</dbReference>
<feature type="domain" description="F-box" evidence="1">
    <location>
        <begin position="31"/>
        <end position="70"/>
    </location>
</feature>
<evidence type="ECO:0000259" key="1">
    <source>
        <dbReference type="PROSITE" id="PS50181"/>
    </source>
</evidence>
<sequence length="302" mass="34677">MGQSHNTTMTPTRVLFNEKGDNGLVLCDKYIPSELLVEIFCNSNLKTLLNCQLVCQRWKMLIQSYVWPKKVEMTLGKPFPRGKNIPWGVFYLICKKKPFERNLIKNHSGGDGVGRHWQIISQGGDQWAIENPPQGVPELPMTESVFEGKQNCFVTSYHFCFKTQQIDLIDEGFTPYVLDVLQPPIEVSEWYSCRWDCPAVYECQVRLLRDGMPLHPSFSSVDVFQLHDNLEGEKQNKWFRASHVFENYGTGVRKINFCHGGIDRSFWAGHYGSKMAGACVYVRVPPVQYTQDDLDTPPILDE</sequence>
<protein>
    <submittedName>
        <fullName evidence="4 5">F-box only protein 44-like</fullName>
    </submittedName>
</protein>
<dbReference type="InterPro" id="IPR007397">
    <property type="entry name" value="F-box-assoc_dom"/>
</dbReference>
<dbReference type="GO" id="GO:0061630">
    <property type="term" value="F:ubiquitin protein ligase activity"/>
    <property type="evidence" value="ECO:0007669"/>
    <property type="project" value="TreeGrafter"/>
</dbReference>
<feature type="domain" description="FBA" evidence="2">
    <location>
        <begin position="90"/>
        <end position="284"/>
    </location>
</feature>
<dbReference type="GO" id="GO:0005737">
    <property type="term" value="C:cytoplasm"/>
    <property type="evidence" value="ECO:0007669"/>
    <property type="project" value="UniProtKB-ARBA"/>
</dbReference>
<dbReference type="RefSeq" id="XP_014481184.1">
    <property type="nucleotide sequence ID" value="XM_014625698.1"/>
</dbReference>
<keyword evidence="3" id="KW-1185">Reference proteome</keyword>
<dbReference type="Pfam" id="PF12937">
    <property type="entry name" value="F-box-like"/>
    <property type="match status" value="1"/>
</dbReference>
<organism evidence="3 4">
    <name type="scientific">Dinoponera quadriceps</name>
    <name type="common">South American ant</name>
    <dbReference type="NCBI Taxonomy" id="609295"/>
    <lineage>
        <taxon>Eukaryota</taxon>
        <taxon>Metazoa</taxon>
        <taxon>Ecdysozoa</taxon>
        <taxon>Arthropoda</taxon>
        <taxon>Hexapoda</taxon>
        <taxon>Insecta</taxon>
        <taxon>Pterygota</taxon>
        <taxon>Neoptera</taxon>
        <taxon>Endopterygota</taxon>
        <taxon>Hymenoptera</taxon>
        <taxon>Apocrita</taxon>
        <taxon>Aculeata</taxon>
        <taxon>Formicoidea</taxon>
        <taxon>Formicidae</taxon>
        <taxon>Ponerinae</taxon>
        <taxon>Ponerini</taxon>
        <taxon>Dinoponera</taxon>
    </lineage>
</organism>